<accession>A0A8E7EFV3</accession>
<dbReference type="RefSeq" id="WP_214418463.1">
    <property type="nucleotide sequence ID" value="NZ_CP075546.1"/>
</dbReference>
<organism evidence="2 3">
    <name type="scientific">Methanospirillum purgamenti</name>
    <dbReference type="NCBI Taxonomy" id="2834276"/>
    <lineage>
        <taxon>Archaea</taxon>
        <taxon>Methanobacteriati</taxon>
        <taxon>Methanobacteriota</taxon>
        <taxon>Stenosarchaea group</taxon>
        <taxon>Methanomicrobia</taxon>
        <taxon>Methanomicrobiales</taxon>
        <taxon>Methanospirillaceae</taxon>
        <taxon>Methanospirillum</taxon>
    </lineage>
</organism>
<keyword evidence="1" id="KW-1133">Transmembrane helix</keyword>
<evidence type="ECO:0000256" key="1">
    <source>
        <dbReference type="SAM" id="Phobius"/>
    </source>
</evidence>
<dbReference type="Proteomes" id="UP000680656">
    <property type="component" value="Chromosome"/>
</dbReference>
<protein>
    <submittedName>
        <fullName evidence="2">Uncharacterized protein</fullName>
    </submittedName>
</protein>
<keyword evidence="3" id="KW-1185">Reference proteome</keyword>
<reference evidence="2 3" key="1">
    <citation type="submission" date="2021-05" db="EMBL/GenBank/DDBJ databases">
        <title>A novel Methanospirillum isolate from a pyrite-forming mixed culture.</title>
        <authorList>
            <person name="Bunk B."/>
            <person name="Sproer C."/>
            <person name="Spring S."/>
            <person name="Pester M."/>
        </authorList>
    </citation>
    <scope>NUCLEOTIDE SEQUENCE [LARGE SCALE GENOMIC DNA]</scope>
    <source>
        <strain evidence="2 3">J.3.6.1-F.2.7.3</strain>
    </source>
</reference>
<gene>
    <name evidence="2" type="ORF">KHC33_09735</name>
</gene>
<keyword evidence="1" id="KW-0812">Transmembrane</keyword>
<proteinExistence type="predicted"/>
<evidence type="ECO:0000313" key="2">
    <source>
        <dbReference type="EMBL" id="QVV87643.1"/>
    </source>
</evidence>
<dbReference type="KEGG" id="mrtj:KHC33_09735"/>
<feature type="transmembrane region" description="Helical" evidence="1">
    <location>
        <begin position="6"/>
        <end position="26"/>
    </location>
</feature>
<name>A0A8E7EFV3_9EURY</name>
<dbReference type="GeneID" id="65097465"/>
<dbReference type="EMBL" id="CP075546">
    <property type="protein sequence ID" value="QVV87643.1"/>
    <property type="molecule type" value="Genomic_DNA"/>
</dbReference>
<evidence type="ECO:0000313" key="3">
    <source>
        <dbReference type="Proteomes" id="UP000680656"/>
    </source>
</evidence>
<sequence>MNKKWFTIFGIGLILGAMIIAGLLLLNSAKHETPPTEKDVRNISIGIRNISQSKDSTGLSIITYSLITSPFQYDDLILVKINVKNEDNNELYHSFSKKEIGDHILLANDKDETEISLSFSLEKPFPKTGFIHQLSFISNGRAILPFTIEGGEISTENLT</sequence>
<dbReference type="AlphaFoldDB" id="A0A8E7EFV3"/>
<keyword evidence="1" id="KW-0472">Membrane</keyword>